<dbReference type="Proteomes" id="UP001603857">
    <property type="component" value="Unassembled WGS sequence"/>
</dbReference>
<gene>
    <name evidence="1" type="ORF">Fmac_005735</name>
</gene>
<dbReference type="AlphaFoldDB" id="A0ABD1NBD9"/>
<dbReference type="PANTHER" id="PTHR11550">
    <property type="entry name" value="CTP SYNTHASE"/>
    <property type="match status" value="1"/>
</dbReference>
<name>A0ABD1NBD9_9FABA</name>
<proteinExistence type="predicted"/>
<dbReference type="SUPFAM" id="SSF52317">
    <property type="entry name" value="Class I glutamine amidotransferase-like"/>
    <property type="match status" value="1"/>
</dbReference>
<dbReference type="PANTHER" id="PTHR11550:SF0">
    <property type="entry name" value="CTP SYNTHASE-RELATED"/>
    <property type="match status" value="1"/>
</dbReference>
<protein>
    <recommendedName>
        <fullName evidence="3">Folate gamma-glutamyl hydrolase</fullName>
    </recommendedName>
</protein>
<evidence type="ECO:0000313" key="2">
    <source>
        <dbReference type="Proteomes" id="UP001603857"/>
    </source>
</evidence>
<evidence type="ECO:0000313" key="1">
    <source>
        <dbReference type="EMBL" id="KAL2344450.1"/>
    </source>
</evidence>
<sequence length="201" mass="22318">MVSSLISHLAEYRGCPDGQDAGALTPNPIGPSTLINMRMIIRMEDSYTKNVGATKEELLGVDPAFQAPPSFQKQTAPPDICASVQAIKTDSYKETRDLISYWILLSLIYLFEYAFSMLRLCVAVETNLKEWTARTKVYDRCHEPALLHASVARNRKLIVDWVPAGDLEDVTYKEGAHGVLVPGGFRDRGVQGKILAAKYAR</sequence>
<accession>A0ABD1NBD9</accession>
<organism evidence="1 2">
    <name type="scientific">Flemingia macrophylla</name>
    <dbReference type="NCBI Taxonomy" id="520843"/>
    <lineage>
        <taxon>Eukaryota</taxon>
        <taxon>Viridiplantae</taxon>
        <taxon>Streptophyta</taxon>
        <taxon>Embryophyta</taxon>
        <taxon>Tracheophyta</taxon>
        <taxon>Spermatophyta</taxon>
        <taxon>Magnoliopsida</taxon>
        <taxon>eudicotyledons</taxon>
        <taxon>Gunneridae</taxon>
        <taxon>Pentapetalae</taxon>
        <taxon>rosids</taxon>
        <taxon>fabids</taxon>
        <taxon>Fabales</taxon>
        <taxon>Fabaceae</taxon>
        <taxon>Papilionoideae</taxon>
        <taxon>50 kb inversion clade</taxon>
        <taxon>NPAAA clade</taxon>
        <taxon>indigoferoid/millettioid clade</taxon>
        <taxon>Phaseoleae</taxon>
        <taxon>Flemingia</taxon>
    </lineage>
</organism>
<keyword evidence="2" id="KW-1185">Reference proteome</keyword>
<dbReference type="Gene3D" id="3.40.50.880">
    <property type="match status" value="1"/>
</dbReference>
<dbReference type="InterPro" id="IPR004468">
    <property type="entry name" value="CTP_synthase"/>
</dbReference>
<dbReference type="InterPro" id="IPR029062">
    <property type="entry name" value="Class_I_gatase-like"/>
</dbReference>
<evidence type="ECO:0008006" key="3">
    <source>
        <dbReference type="Google" id="ProtNLM"/>
    </source>
</evidence>
<reference evidence="1 2" key="1">
    <citation type="submission" date="2024-08" db="EMBL/GenBank/DDBJ databases">
        <title>Insights into the chromosomal genome structure of Flemingia macrophylla.</title>
        <authorList>
            <person name="Ding Y."/>
            <person name="Zhao Y."/>
            <person name="Bi W."/>
            <person name="Wu M."/>
            <person name="Zhao G."/>
            <person name="Gong Y."/>
            <person name="Li W."/>
            <person name="Zhang P."/>
        </authorList>
    </citation>
    <scope>NUCLEOTIDE SEQUENCE [LARGE SCALE GENOMIC DNA]</scope>
    <source>
        <strain evidence="1">DYQJB</strain>
        <tissue evidence="1">Leaf</tissue>
    </source>
</reference>
<dbReference type="EMBL" id="JBGMDY010000002">
    <property type="protein sequence ID" value="KAL2344450.1"/>
    <property type="molecule type" value="Genomic_DNA"/>
</dbReference>
<comment type="caution">
    <text evidence="1">The sequence shown here is derived from an EMBL/GenBank/DDBJ whole genome shotgun (WGS) entry which is preliminary data.</text>
</comment>